<evidence type="ECO:0000313" key="2">
    <source>
        <dbReference type="Proteomes" id="UP000758603"/>
    </source>
</evidence>
<dbReference type="GeneID" id="70134659"/>
<dbReference type="EMBL" id="JAGPXC010000001">
    <property type="protein sequence ID" value="KAH6659974.1"/>
    <property type="molecule type" value="Genomic_DNA"/>
</dbReference>
<dbReference type="Proteomes" id="UP000758603">
    <property type="component" value="Unassembled WGS sequence"/>
</dbReference>
<gene>
    <name evidence="1" type="ORF">BKA67DRAFT_641139</name>
</gene>
<accession>A0A9P9A4K6</accession>
<protein>
    <submittedName>
        <fullName evidence="1">Uncharacterized protein</fullName>
    </submittedName>
</protein>
<dbReference type="RefSeq" id="XP_045964105.1">
    <property type="nucleotide sequence ID" value="XM_046105768.1"/>
</dbReference>
<reference evidence="1" key="1">
    <citation type="journal article" date="2021" name="Nat. Commun.">
        <title>Genetic determinants of endophytism in the Arabidopsis root mycobiome.</title>
        <authorList>
            <person name="Mesny F."/>
            <person name="Miyauchi S."/>
            <person name="Thiergart T."/>
            <person name="Pickel B."/>
            <person name="Atanasova L."/>
            <person name="Karlsson M."/>
            <person name="Huettel B."/>
            <person name="Barry K.W."/>
            <person name="Haridas S."/>
            <person name="Chen C."/>
            <person name="Bauer D."/>
            <person name="Andreopoulos W."/>
            <person name="Pangilinan J."/>
            <person name="LaButti K."/>
            <person name="Riley R."/>
            <person name="Lipzen A."/>
            <person name="Clum A."/>
            <person name="Drula E."/>
            <person name="Henrissat B."/>
            <person name="Kohler A."/>
            <person name="Grigoriev I.V."/>
            <person name="Martin F.M."/>
            <person name="Hacquard S."/>
        </authorList>
    </citation>
    <scope>NUCLEOTIDE SEQUENCE</scope>
    <source>
        <strain evidence="1">MPI-SDFR-AT-0073</strain>
    </source>
</reference>
<keyword evidence="2" id="KW-1185">Reference proteome</keyword>
<evidence type="ECO:0000313" key="1">
    <source>
        <dbReference type="EMBL" id="KAH6659974.1"/>
    </source>
</evidence>
<name>A0A9P9A4K6_9PEZI</name>
<proteinExistence type="predicted"/>
<dbReference type="AlphaFoldDB" id="A0A9P9A4K6"/>
<sequence length="206" mass="23566">MTKSDMGGLAHPPRRKLDGLHTISGKSVTLVVRRHSLLLGRCDFLAEPHSQCHELVTPAEYEEDVVRNGLVPWMGEIAEQEIPMYHPKFRNEPRFTFRHLKQQHDSRSTRNARIRFISRDIAQVDFNEFNQSFRLDVAWRDNGALEFGLKYSKSWQNVKFNAVGFVARYAHRIATLTQITICNGFCAKRQKGLENGQGSAPVLNSS</sequence>
<comment type="caution">
    <text evidence="1">The sequence shown here is derived from an EMBL/GenBank/DDBJ whole genome shotgun (WGS) entry which is preliminary data.</text>
</comment>
<organism evidence="1 2">
    <name type="scientific">Truncatella angustata</name>
    <dbReference type="NCBI Taxonomy" id="152316"/>
    <lineage>
        <taxon>Eukaryota</taxon>
        <taxon>Fungi</taxon>
        <taxon>Dikarya</taxon>
        <taxon>Ascomycota</taxon>
        <taxon>Pezizomycotina</taxon>
        <taxon>Sordariomycetes</taxon>
        <taxon>Xylariomycetidae</taxon>
        <taxon>Amphisphaeriales</taxon>
        <taxon>Sporocadaceae</taxon>
        <taxon>Truncatella</taxon>
    </lineage>
</organism>